<name>A0ABT2MYI5_9CYAN</name>
<comment type="caution">
    <text evidence="2">The sequence shown here is derived from an EMBL/GenBank/DDBJ whole genome shotgun (WGS) entry which is preliminary data.</text>
</comment>
<gene>
    <name evidence="2" type="ORF">NG799_26215</name>
</gene>
<proteinExistence type="predicted"/>
<dbReference type="EMBL" id="JAMXFF010000060">
    <property type="protein sequence ID" value="MCT7969814.1"/>
    <property type="molecule type" value="Genomic_DNA"/>
</dbReference>
<reference evidence="2 3" key="1">
    <citation type="journal article" date="2022" name="Front. Microbiol.">
        <title>High genomic differentiation and limited gene flow indicate recent cryptic speciation within the genus Laspinema (cyanobacteria).</title>
        <authorList>
            <person name="Stanojkovic A."/>
            <person name="Skoupy S."/>
            <person name="Skaloud P."/>
            <person name="Dvorak P."/>
        </authorList>
    </citation>
    <scope>NUCLEOTIDE SEQUENCE [LARGE SCALE GENOMIC DNA]</scope>
    <source>
        <strain evidence="2 3">D2a</strain>
    </source>
</reference>
<feature type="region of interest" description="Disordered" evidence="1">
    <location>
        <begin position="81"/>
        <end position="106"/>
    </location>
</feature>
<keyword evidence="3" id="KW-1185">Reference proteome</keyword>
<dbReference type="Proteomes" id="UP001525890">
    <property type="component" value="Unassembled WGS sequence"/>
</dbReference>
<dbReference type="RefSeq" id="WP_261236803.1">
    <property type="nucleotide sequence ID" value="NZ_JAMXFF010000060.1"/>
</dbReference>
<organism evidence="2 3">
    <name type="scientific">Laspinema palackyanum D2a</name>
    <dbReference type="NCBI Taxonomy" id="2953684"/>
    <lineage>
        <taxon>Bacteria</taxon>
        <taxon>Bacillati</taxon>
        <taxon>Cyanobacteriota</taxon>
        <taxon>Cyanophyceae</taxon>
        <taxon>Oscillatoriophycideae</taxon>
        <taxon>Oscillatoriales</taxon>
        <taxon>Laspinemataceae</taxon>
        <taxon>Laspinema</taxon>
        <taxon>Laspinema palackyanum</taxon>
    </lineage>
</organism>
<sequence>MPSGNILTAIDVLNLLGKGIDKTTLEITLTASGWTSTLAQGGSKSGQGNIWTSPGHQCSVRIMSKPDGSCYARVYNGPGGGAPGEQPLNAFGKPGTRGETHFSLIP</sequence>
<evidence type="ECO:0000256" key="1">
    <source>
        <dbReference type="SAM" id="MobiDB-lite"/>
    </source>
</evidence>
<protein>
    <submittedName>
        <fullName evidence="2">Uncharacterized protein</fullName>
    </submittedName>
</protein>
<evidence type="ECO:0000313" key="3">
    <source>
        <dbReference type="Proteomes" id="UP001525890"/>
    </source>
</evidence>
<accession>A0ABT2MYI5</accession>
<evidence type="ECO:0000313" key="2">
    <source>
        <dbReference type="EMBL" id="MCT7969814.1"/>
    </source>
</evidence>